<feature type="domain" description="DUF2147" evidence="2">
    <location>
        <begin position="33"/>
        <end position="144"/>
    </location>
</feature>
<keyword evidence="4" id="KW-1185">Reference proteome</keyword>
<dbReference type="RefSeq" id="WP_285764608.1">
    <property type="nucleotide sequence ID" value="NZ_BSYJ01000004.1"/>
</dbReference>
<dbReference type="Proteomes" id="UP001224392">
    <property type="component" value="Unassembled WGS sequence"/>
</dbReference>
<dbReference type="PANTHER" id="PTHR36919">
    <property type="entry name" value="BLR1215 PROTEIN"/>
    <property type="match status" value="1"/>
</dbReference>
<evidence type="ECO:0000313" key="4">
    <source>
        <dbReference type="Proteomes" id="UP001224392"/>
    </source>
</evidence>
<evidence type="ECO:0000259" key="2">
    <source>
        <dbReference type="Pfam" id="PF09917"/>
    </source>
</evidence>
<accession>A0ABQ6M0X7</accession>
<proteinExistence type="predicted"/>
<feature type="signal peptide" evidence="1">
    <location>
        <begin position="1"/>
        <end position="27"/>
    </location>
</feature>
<organism evidence="3 4">
    <name type="scientific">Biformimicrobium ophioploci</name>
    <dbReference type="NCBI Taxonomy" id="3036711"/>
    <lineage>
        <taxon>Bacteria</taxon>
        <taxon>Pseudomonadati</taxon>
        <taxon>Pseudomonadota</taxon>
        <taxon>Gammaproteobacteria</taxon>
        <taxon>Cellvibrionales</taxon>
        <taxon>Microbulbiferaceae</taxon>
        <taxon>Biformimicrobium</taxon>
    </lineage>
</organism>
<evidence type="ECO:0000313" key="3">
    <source>
        <dbReference type="EMBL" id="GMG88000.1"/>
    </source>
</evidence>
<reference evidence="3 4" key="1">
    <citation type="submission" date="2023-04" db="EMBL/GenBank/DDBJ databases">
        <title>Marinobulbifer ophiurae gen. nov., sp. Nov., isolate from tissue of brittle star Ophioplocus japonicus.</title>
        <authorList>
            <person name="Kawano K."/>
            <person name="Sawayama S."/>
            <person name="Nakagawa S."/>
        </authorList>
    </citation>
    <scope>NUCLEOTIDE SEQUENCE [LARGE SCALE GENOMIC DNA]</scope>
    <source>
        <strain evidence="3 4">NKW57</strain>
    </source>
</reference>
<sequence>MRLHIPVHFPLLAALVLLALVTAPAIASTDVVGQWRTIDDETGQPKSIVEIYEKNGLVYGKVVRLLQKPQDTVCEKCPGDLKGKKLVGMDVVTRMRKVDGRYEEGQIMDPISGKVYGCKMWREGNMLKVRGYIGPFYRTQVWQKVQ</sequence>
<protein>
    <submittedName>
        <fullName evidence="3">DUF2147 domain-containing protein</fullName>
    </submittedName>
</protein>
<dbReference type="PANTHER" id="PTHR36919:SF3">
    <property type="entry name" value="BLL5882 PROTEIN"/>
    <property type="match status" value="1"/>
</dbReference>
<dbReference type="Pfam" id="PF09917">
    <property type="entry name" value="DUF2147"/>
    <property type="match status" value="1"/>
</dbReference>
<comment type="caution">
    <text evidence="3">The sequence shown here is derived from an EMBL/GenBank/DDBJ whole genome shotgun (WGS) entry which is preliminary data.</text>
</comment>
<name>A0ABQ6M0X7_9GAMM</name>
<feature type="chain" id="PRO_5045436577" evidence="1">
    <location>
        <begin position="28"/>
        <end position="146"/>
    </location>
</feature>
<dbReference type="InterPro" id="IPR019223">
    <property type="entry name" value="DUF2147"/>
</dbReference>
<keyword evidence="1" id="KW-0732">Signal</keyword>
<gene>
    <name evidence="3" type="ORF">MNKW57_23210</name>
</gene>
<dbReference type="Gene3D" id="2.40.128.520">
    <property type="match status" value="1"/>
</dbReference>
<evidence type="ECO:0000256" key="1">
    <source>
        <dbReference type="SAM" id="SignalP"/>
    </source>
</evidence>
<dbReference type="EMBL" id="BSYJ01000004">
    <property type="protein sequence ID" value="GMG88000.1"/>
    <property type="molecule type" value="Genomic_DNA"/>
</dbReference>